<protein>
    <submittedName>
        <fullName evidence="2">Uncharacterized protein</fullName>
    </submittedName>
</protein>
<keyword evidence="1" id="KW-0812">Transmembrane</keyword>
<organism evidence="2 3">
    <name type="scientific">Paramicrosporidium saccamoebae</name>
    <dbReference type="NCBI Taxonomy" id="1246581"/>
    <lineage>
        <taxon>Eukaryota</taxon>
        <taxon>Fungi</taxon>
        <taxon>Fungi incertae sedis</taxon>
        <taxon>Cryptomycota</taxon>
        <taxon>Cryptomycota incertae sedis</taxon>
        <taxon>Paramicrosporidium</taxon>
    </lineage>
</organism>
<keyword evidence="1" id="KW-0472">Membrane</keyword>
<feature type="transmembrane region" description="Helical" evidence="1">
    <location>
        <begin position="54"/>
        <end position="73"/>
    </location>
</feature>
<comment type="caution">
    <text evidence="2">The sequence shown here is derived from an EMBL/GenBank/DDBJ whole genome shotgun (WGS) entry which is preliminary data.</text>
</comment>
<gene>
    <name evidence="2" type="ORF">PSACC_02967</name>
</gene>
<evidence type="ECO:0000313" key="2">
    <source>
        <dbReference type="EMBL" id="PJF17223.1"/>
    </source>
</evidence>
<proteinExistence type="predicted"/>
<name>A0A2H9THI1_9FUNG</name>
<sequence>MAKQFGLGLGLRVLFYAMVAWWMMSKLTVSMMTVPLNVFGPITNFLALPKLASGYLSAPALFTVSFLAFNNLAKTFTK</sequence>
<evidence type="ECO:0000313" key="3">
    <source>
        <dbReference type="Proteomes" id="UP000240830"/>
    </source>
</evidence>
<keyword evidence="1" id="KW-1133">Transmembrane helix</keyword>
<dbReference type="Proteomes" id="UP000240830">
    <property type="component" value="Unassembled WGS sequence"/>
</dbReference>
<keyword evidence="3" id="KW-1185">Reference proteome</keyword>
<dbReference type="EMBL" id="MTSL01000184">
    <property type="protein sequence ID" value="PJF17223.1"/>
    <property type="molecule type" value="Genomic_DNA"/>
</dbReference>
<reference evidence="2 3" key="1">
    <citation type="submission" date="2016-10" db="EMBL/GenBank/DDBJ databases">
        <title>The genome of Paramicrosporidium saccamoebae is the missing link in understanding Cryptomycota and Microsporidia evolution.</title>
        <authorList>
            <person name="Quandt C.A."/>
            <person name="Beaudet D."/>
            <person name="Corsaro D."/>
            <person name="Michel R."/>
            <person name="Corradi N."/>
            <person name="James T."/>
        </authorList>
    </citation>
    <scope>NUCLEOTIDE SEQUENCE [LARGE SCALE GENOMIC DNA]</scope>
    <source>
        <strain evidence="2 3">KSL3</strain>
    </source>
</reference>
<accession>A0A2H9THI1</accession>
<evidence type="ECO:0000256" key="1">
    <source>
        <dbReference type="SAM" id="Phobius"/>
    </source>
</evidence>
<feature type="transmembrane region" description="Helical" evidence="1">
    <location>
        <begin position="7"/>
        <end position="24"/>
    </location>
</feature>
<dbReference type="AlphaFoldDB" id="A0A2H9THI1"/>